<dbReference type="InterPro" id="IPR002347">
    <property type="entry name" value="SDR_fam"/>
</dbReference>
<evidence type="ECO:0000256" key="1">
    <source>
        <dbReference type="ARBA" id="ARBA00006484"/>
    </source>
</evidence>
<comment type="caution">
    <text evidence="4">The sequence shown here is derived from an EMBL/GenBank/DDBJ whole genome shotgun (WGS) entry which is preliminary data.</text>
</comment>
<dbReference type="AlphaFoldDB" id="A0AA38X0X7"/>
<dbReference type="PRINTS" id="PR00081">
    <property type="entry name" value="GDHRDH"/>
</dbReference>
<evidence type="ECO:0000256" key="2">
    <source>
        <dbReference type="ARBA" id="ARBA00022857"/>
    </source>
</evidence>
<dbReference type="InterPro" id="IPR051468">
    <property type="entry name" value="Fungal_SecMetab_SDRs"/>
</dbReference>
<keyword evidence="3" id="KW-0560">Oxidoreductase</keyword>
<proteinExistence type="inferred from homology"/>
<protein>
    <recommendedName>
        <fullName evidence="6">Aflatoxin biosynthesis ketoreductase nor-1</fullName>
    </recommendedName>
</protein>
<dbReference type="Proteomes" id="UP001172673">
    <property type="component" value="Unassembled WGS sequence"/>
</dbReference>
<dbReference type="PANTHER" id="PTHR43544:SF7">
    <property type="entry name" value="NADB-LER2"/>
    <property type="match status" value="1"/>
</dbReference>
<organism evidence="4 5">
    <name type="scientific">Cladophialophora chaetospira</name>
    <dbReference type="NCBI Taxonomy" id="386627"/>
    <lineage>
        <taxon>Eukaryota</taxon>
        <taxon>Fungi</taxon>
        <taxon>Dikarya</taxon>
        <taxon>Ascomycota</taxon>
        <taxon>Pezizomycotina</taxon>
        <taxon>Eurotiomycetes</taxon>
        <taxon>Chaetothyriomycetidae</taxon>
        <taxon>Chaetothyriales</taxon>
        <taxon>Herpotrichiellaceae</taxon>
        <taxon>Cladophialophora</taxon>
    </lineage>
</organism>
<evidence type="ECO:0000256" key="3">
    <source>
        <dbReference type="ARBA" id="ARBA00023002"/>
    </source>
</evidence>
<gene>
    <name evidence="4" type="ORF">H2200_010865</name>
</gene>
<dbReference type="SUPFAM" id="SSF51735">
    <property type="entry name" value="NAD(P)-binding Rossmann-fold domains"/>
    <property type="match status" value="1"/>
</dbReference>
<dbReference type="Gene3D" id="3.40.50.720">
    <property type="entry name" value="NAD(P)-binding Rossmann-like Domain"/>
    <property type="match status" value="1"/>
</dbReference>
<dbReference type="Pfam" id="PF00106">
    <property type="entry name" value="adh_short"/>
    <property type="match status" value="1"/>
</dbReference>
<dbReference type="PANTHER" id="PTHR43544">
    <property type="entry name" value="SHORT-CHAIN DEHYDROGENASE/REDUCTASE"/>
    <property type="match status" value="1"/>
</dbReference>
<name>A0AA38X0X7_9EURO</name>
<dbReference type="CDD" id="cd05325">
    <property type="entry name" value="carb_red_sniffer_like_SDR_c"/>
    <property type="match status" value="1"/>
</dbReference>
<keyword evidence="5" id="KW-1185">Reference proteome</keyword>
<sequence length="236" mass="24888">MPIAYLVTGANRGIGRGLVEIYLSQPHGIVVAAVRDPAHPTSQSLKNLPKEQTTTLIIVQIRSESATDAVEAVKELKTSHGVNVLDVVVANAGYGNTDALVPIASARPADMIEHYQINAIGPVVLFGAVLPLLQKSQSPKFVTISSAAGSIEGLSNTPFPMTAYGSSKAALNWLTVKIHHEHPNIIAFPMHPGFIQTDMGNAGAAAWGVDKAPFTLDRNVPGIAEVVGHPGTELLR</sequence>
<dbReference type="InterPro" id="IPR020904">
    <property type="entry name" value="Sc_DH/Rdtase_CS"/>
</dbReference>
<keyword evidence="2" id="KW-0521">NADP</keyword>
<reference evidence="4" key="1">
    <citation type="submission" date="2022-10" db="EMBL/GenBank/DDBJ databases">
        <title>Culturing micro-colonial fungi from biological soil crusts in the Mojave desert and describing Neophaeococcomyces mojavensis, and introducing the new genera and species Taxawa tesnikishii.</title>
        <authorList>
            <person name="Kurbessoian T."/>
            <person name="Stajich J.E."/>
        </authorList>
    </citation>
    <scope>NUCLEOTIDE SEQUENCE</scope>
    <source>
        <strain evidence="4">TK_41</strain>
    </source>
</reference>
<dbReference type="GO" id="GO:0016491">
    <property type="term" value="F:oxidoreductase activity"/>
    <property type="evidence" value="ECO:0007669"/>
    <property type="project" value="UniProtKB-KW"/>
</dbReference>
<evidence type="ECO:0000313" key="4">
    <source>
        <dbReference type="EMBL" id="KAJ9604751.1"/>
    </source>
</evidence>
<dbReference type="EMBL" id="JAPDRK010000018">
    <property type="protein sequence ID" value="KAJ9604751.1"/>
    <property type="molecule type" value="Genomic_DNA"/>
</dbReference>
<evidence type="ECO:0000313" key="5">
    <source>
        <dbReference type="Proteomes" id="UP001172673"/>
    </source>
</evidence>
<comment type="similarity">
    <text evidence="1">Belongs to the short-chain dehydrogenases/reductases (SDR) family.</text>
</comment>
<dbReference type="PROSITE" id="PS00061">
    <property type="entry name" value="ADH_SHORT"/>
    <property type="match status" value="1"/>
</dbReference>
<accession>A0AA38X0X7</accession>
<dbReference type="InterPro" id="IPR036291">
    <property type="entry name" value="NAD(P)-bd_dom_sf"/>
</dbReference>
<evidence type="ECO:0008006" key="6">
    <source>
        <dbReference type="Google" id="ProtNLM"/>
    </source>
</evidence>
<dbReference type="GO" id="GO:0005737">
    <property type="term" value="C:cytoplasm"/>
    <property type="evidence" value="ECO:0007669"/>
    <property type="project" value="TreeGrafter"/>
</dbReference>